<organism evidence="1">
    <name type="scientific">Anguilla anguilla</name>
    <name type="common">European freshwater eel</name>
    <name type="synonym">Muraena anguilla</name>
    <dbReference type="NCBI Taxonomy" id="7936"/>
    <lineage>
        <taxon>Eukaryota</taxon>
        <taxon>Metazoa</taxon>
        <taxon>Chordata</taxon>
        <taxon>Craniata</taxon>
        <taxon>Vertebrata</taxon>
        <taxon>Euteleostomi</taxon>
        <taxon>Actinopterygii</taxon>
        <taxon>Neopterygii</taxon>
        <taxon>Teleostei</taxon>
        <taxon>Anguilliformes</taxon>
        <taxon>Anguillidae</taxon>
        <taxon>Anguilla</taxon>
    </lineage>
</organism>
<name>A0A0E9R517_ANGAN</name>
<protein>
    <submittedName>
        <fullName evidence="1">Uncharacterized protein</fullName>
    </submittedName>
</protein>
<dbReference type="AlphaFoldDB" id="A0A0E9R517"/>
<reference evidence="1" key="2">
    <citation type="journal article" date="2015" name="Fish Shellfish Immunol.">
        <title>Early steps in the European eel (Anguilla anguilla)-Vibrio vulnificus interaction in the gills: Role of the RtxA13 toxin.</title>
        <authorList>
            <person name="Callol A."/>
            <person name="Pajuelo D."/>
            <person name="Ebbesson L."/>
            <person name="Teles M."/>
            <person name="MacKenzie S."/>
            <person name="Amaro C."/>
        </authorList>
    </citation>
    <scope>NUCLEOTIDE SEQUENCE</scope>
</reference>
<proteinExistence type="predicted"/>
<reference evidence="1" key="1">
    <citation type="submission" date="2014-11" db="EMBL/GenBank/DDBJ databases">
        <authorList>
            <person name="Amaro Gonzalez C."/>
        </authorList>
    </citation>
    <scope>NUCLEOTIDE SEQUENCE</scope>
</reference>
<sequence length="55" mass="6232">MCFFYCMLLDVNFSANISHHGESSHVICGKAMGIAQIMATVDRPVVRVTDWTYHQ</sequence>
<accession>A0A0E9R517</accession>
<evidence type="ECO:0000313" key="1">
    <source>
        <dbReference type="EMBL" id="JAH24226.1"/>
    </source>
</evidence>
<dbReference type="EMBL" id="GBXM01084351">
    <property type="protein sequence ID" value="JAH24226.1"/>
    <property type="molecule type" value="Transcribed_RNA"/>
</dbReference>